<dbReference type="EMBL" id="CP133616">
    <property type="protein sequence ID" value="WMV28143.1"/>
    <property type="molecule type" value="Genomic_DNA"/>
</dbReference>
<keyword evidence="2" id="KW-0472">Membrane</keyword>
<evidence type="ECO:0000256" key="1">
    <source>
        <dbReference type="SAM" id="Coils"/>
    </source>
</evidence>
<feature type="transmembrane region" description="Helical" evidence="2">
    <location>
        <begin position="87"/>
        <end position="108"/>
    </location>
</feature>
<proteinExistence type="predicted"/>
<gene>
    <name evidence="3" type="ORF">MTR67_021528</name>
</gene>
<feature type="coiled-coil region" evidence="1">
    <location>
        <begin position="481"/>
        <end position="571"/>
    </location>
</feature>
<reference evidence="3" key="1">
    <citation type="submission" date="2023-08" db="EMBL/GenBank/DDBJ databases">
        <title>A de novo genome assembly of Solanum verrucosum Schlechtendal, a Mexican diploid species geographically isolated from the other diploid A-genome species in potato relatives.</title>
        <authorList>
            <person name="Hosaka K."/>
        </authorList>
    </citation>
    <scope>NUCLEOTIDE SEQUENCE</scope>
    <source>
        <tissue evidence="3">Young leaves</tissue>
    </source>
</reference>
<sequence length="601" mass="68235">MCSSVIPSSLTFSPKSPFIYSQDLVFTSYPFLLRTRIPKFPLSASVSEKVAEVSWGISDPNVFDEYNGWDFVEPPVEKKKKKGLSKFLVIGMSVSLAAGLGVASYFSLYQKGFKIQFTGPFHESRDSLVSNEAANKGEDGETVDLSMESAQISEMVEGGSDFDDKNLVLVLFISSDFSFIPHWPKLPVHCHFEETSHVSTKGVTRGVLGRITIPFAVDSTQEEALFMLKKLKMIEDDVKADELCSRREYARWLVKENTQLERSRKYRIVPSVVLSGSTIAAFDDVSVEDPDFATIQSLAEAGIIPSKLSDKELASSPNVSEDQGVCFFPDRFLSRQDLFSWKAKIEYGVMPGIDKEISRKNIGFLDVRDINSEALVELFVDLRAGEQSILRRVFGQAKRFQPDKPSTKAQAAVSLTSGRMEEYIQSELAKLEAENLSRLMTMEEIKSDLLDRGEIQRIWESKMEVEKSRGLEVDSAYLASIRDLEQERIVQENARAELLRQKAALDCQKQLLSSLKEEVDEMSNKLEREKFKHVDEQCDLSGTIHELQVKHEALLDKKSMLEAKIEALRKLRSWVEDEARRSQARAKVLEEVERRWKWEEQ</sequence>
<name>A0AAF0QTM8_SOLVR</name>
<evidence type="ECO:0000313" key="3">
    <source>
        <dbReference type="EMBL" id="WMV28143.1"/>
    </source>
</evidence>
<evidence type="ECO:0000256" key="2">
    <source>
        <dbReference type="SAM" id="Phobius"/>
    </source>
</evidence>
<dbReference type="PANTHER" id="PTHR33740">
    <property type="entry name" value="GPI-ANCHORED ADHESIN-LIKE PROTEIN"/>
    <property type="match status" value="1"/>
</dbReference>
<dbReference type="Proteomes" id="UP001234989">
    <property type="component" value="Chromosome 5"/>
</dbReference>
<dbReference type="AlphaFoldDB" id="A0AAF0QTM8"/>
<organism evidence="3 4">
    <name type="scientific">Solanum verrucosum</name>
    <dbReference type="NCBI Taxonomy" id="315347"/>
    <lineage>
        <taxon>Eukaryota</taxon>
        <taxon>Viridiplantae</taxon>
        <taxon>Streptophyta</taxon>
        <taxon>Embryophyta</taxon>
        <taxon>Tracheophyta</taxon>
        <taxon>Spermatophyta</taxon>
        <taxon>Magnoliopsida</taxon>
        <taxon>eudicotyledons</taxon>
        <taxon>Gunneridae</taxon>
        <taxon>Pentapetalae</taxon>
        <taxon>asterids</taxon>
        <taxon>lamiids</taxon>
        <taxon>Solanales</taxon>
        <taxon>Solanaceae</taxon>
        <taxon>Solanoideae</taxon>
        <taxon>Solaneae</taxon>
        <taxon>Solanum</taxon>
    </lineage>
</organism>
<keyword evidence="2" id="KW-0812">Transmembrane</keyword>
<protein>
    <recommendedName>
        <fullName evidence="5">SLH domain-containing protein</fullName>
    </recommendedName>
</protein>
<accession>A0AAF0QTM8</accession>
<evidence type="ECO:0000313" key="4">
    <source>
        <dbReference type="Proteomes" id="UP001234989"/>
    </source>
</evidence>
<keyword evidence="1" id="KW-0175">Coiled coil</keyword>
<dbReference type="PANTHER" id="PTHR33740:SF1">
    <property type="entry name" value="SLH DOMAIN PROTEIN"/>
    <property type="match status" value="1"/>
</dbReference>
<keyword evidence="2" id="KW-1133">Transmembrane helix</keyword>
<keyword evidence="4" id="KW-1185">Reference proteome</keyword>
<evidence type="ECO:0008006" key="5">
    <source>
        <dbReference type="Google" id="ProtNLM"/>
    </source>
</evidence>